<organism evidence="1 2">
    <name type="scientific">Streptomyces alboflavus</name>
    <dbReference type="NCBI Taxonomy" id="67267"/>
    <lineage>
        <taxon>Bacteria</taxon>
        <taxon>Bacillati</taxon>
        <taxon>Actinomycetota</taxon>
        <taxon>Actinomycetes</taxon>
        <taxon>Kitasatosporales</taxon>
        <taxon>Streptomycetaceae</taxon>
        <taxon>Streptomyces</taxon>
    </lineage>
</organism>
<dbReference type="EMBL" id="CP021748">
    <property type="protein sequence ID" value="ARX81345.1"/>
    <property type="molecule type" value="Genomic_DNA"/>
</dbReference>
<keyword evidence="2" id="KW-1185">Reference proteome</keyword>
<dbReference type="AlphaFoldDB" id="A0A1Z1W4J6"/>
<gene>
    <name evidence="1" type="ORF">SMD44_00743</name>
</gene>
<dbReference type="RefSeq" id="WP_203348038.1">
    <property type="nucleotide sequence ID" value="NZ_CP021748.1"/>
</dbReference>
<accession>A0A1Z1W4J6</accession>
<evidence type="ECO:0000313" key="1">
    <source>
        <dbReference type="EMBL" id="ARX81345.1"/>
    </source>
</evidence>
<protein>
    <submittedName>
        <fullName evidence="1">Membrane protein</fullName>
    </submittedName>
</protein>
<dbReference type="KEGG" id="salf:SMD44_00743"/>
<reference evidence="1 2" key="1">
    <citation type="submission" date="2017-05" db="EMBL/GenBank/DDBJ databases">
        <title>Streptomyces alboflavus Genome sequencing and assembly.</title>
        <authorList>
            <person name="Wang Y."/>
            <person name="Du B."/>
            <person name="Ding Y."/>
            <person name="Liu H."/>
            <person name="Hou Q."/>
            <person name="Liu K."/>
            <person name="Wang C."/>
            <person name="Yao L."/>
        </authorList>
    </citation>
    <scope>NUCLEOTIDE SEQUENCE [LARGE SCALE GENOMIC DNA]</scope>
    <source>
        <strain evidence="1 2">MDJK44</strain>
    </source>
</reference>
<sequence length="272" mass="30333">MNSGLGTYGDHDAEEATRLISYGFRPRLRPHRDADYAALVRRYDEEPAFEQLVITSATGLGLRVIAVTGQAGTVLGALPGSAFETRLEHYARQARQTHQRESERILHGIAHLAVAARCFPRPEDLADDHYVGRATVSSVDGFVRHVCRELSERAAQAEENSDPMTEARELERAWRAYLRRPEASSTEDGRVAPTTTEAIVGKALRYLVDQGMLTESEDAERRGKVYRTTSRYQLQVRELAAITAYDELLRLGASAERRSTAAVRIAEPDTLH</sequence>
<dbReference type="Proteomes" id="UP000195880">
    <property type="component" value="Chromosome"/>
</dbReference>
<proteinExistence type="predicted"/>
<evidence type="ECO:0000313" key="2">
    <source>
        <dbReference type="Proteomes" id="UP000195880"/>
    </source>
</evidence>
<name>A0A1Z1W4J6_9ACTN</name>